<feature type="transmembrane region" description="Helical" evidence="7">
    <location>
        <begin position="228"/>
        <end position="249"/>
    </location>
</feature>
<dbReference type="PANTHER" id="PTHR30487:SF0">
    <property type="entry name" value="PREPILIN LEADER PEPTIDASE_N-METHYLTRANSFERASE-RELATED"/>
    <property type="match status" value="1"/>
</dbReference>
<evidence type="ECO:0000256" key="1">
    <source>
        <dbReference type="ARBA" id="ARBA00004651"/>
    </source>
</evidence>
<dbReference type="OrthoDB" id="9789291at2"/>
<dbReference type="STRING" id="52694.ACWI_23660"/>
<dbReference type="EMBL" id="LKEU01000033">
    <property type="protein sequence ID" value="OFV70161.1"/>
    <property type="molecule type" value="Genomic_DNA"/>
</dbReference>
<keyword evidence="4 7" id="KW-0812">Transmembrane</keyword>
<comment type="caution">
    <text evidence="10">The sequence shown here is derived from an EMBL/GenBank/DDBJ whole genome shotgun (WGS) entry which is preliminary data.</text>
</comment>
<dbReference type="InterPro" id="IPR000045">
    <property type="entry name" value="Prepilin_IV_endopep_pep"/>
</dbReference>
<dbReference type="InterPro" id="IPR050882">
    <property type="entry name" value="Prepilin_peptidase/N-MTase"/>
</dbReference>
<keyword evidence="6 7" id="KW-0472">Membrane</keyword>
<evidence type="ECO:0000256" key="7">
    <source>
        <dbReference type="SAM" id="Phobius"/>
    </source>
</evidence>
<dbReference type="Pfam" id="PF01478">
    <property type="entry name" value="Peptidase_A24"/>
    <property type="match status" value="1"/>
</dbReference>
<feature type="transmembrane region" description="Helical" evidence="7">
    <location>
        <begin position="12"/>
        <end position="31"/>
    </location>
</feature>
<feature type="domain" description="Prepilin peptidase A24 N-terminal" evidence="9">
    <location>
        <begin position="15"/>
        <end position="96"/>
    </location>
</feature>
<dbReference type="GO" id="GO:0005886">
    <property type="term" value="C:plasma membrane"/>
    <property type="evidence" value="ECO:0007669"/>
    <property type="project" value="UniProtKB-SubCell"/>
</dbReference>
<organism evidence="10 11">
    <name type="scientific">Acetobacterium wieringae</name>
    <dbReference type="NCBI Taxonomy" id="52694"/>
    <lineage>
        <taxon>Bacteria</taxon>
        <taxon>Bacillati</taxon>
        <taxon>Bacillota</taxon>
        <taxon>Clostridia</taxon>
        <taxon>Eubacteriales</taxon>
        <taxon>Eubacteriaceae</taxon>
        <taxon>Acetobacterium</taxon>
    </lineage>
</organism>
<keyword evidence="5 7" id="KW-1133">Transmembrane helix</keyword>
<dbReference type="RefSeq" id="WP_070371644.1">
    <property type="nucleotide sequence ID" value="NZ_LKEU01000033.1"/>
</dbReference>
<evidence type="ECO:0000259" key="8">
    <source>
        <dbReference type="Pfam" id="PF01478"/>
    </source>
</evidence>
<dbReference type="PANTHER" id="PTHR30487">
    <property type="entry name" value="TYPE 4 PREPILIN-LIKE PROTEINS LEADER PEPTIDE-PROCESSING ENZYME"/>
    <property type="match status" value="1"/>
</dbReference>
<evidence type="ECO:0000256" key="3">
    <source>
        <dbReference type="ARBA" id="ARBA00022475"/>
    </source>
</evidence>
<sequence length="254" mass="27494">MLVFVNSILYLYIFVIGIVVGSFLNVVIYRVPQEISVAKGRSFCPHCQALIKGYHNIPVFSYLWLRGKCADCGGPIALRYPLVELFTGLLAVLIFAVYGFSFQWLVVFVAGAILICITMIDFDTMTIPNGLVIALMVPALASFFIFPEVGLLSRVIGIVVISLPMLVLTLFVPDAFGGGDIKLMAVAGFMLGWGNALLAAFIGILLGGAVAVVLLVKKTADKHMAFGPYLCIGIMTALLFGDIIIPWYLSLFGL</sequence>
<feature type="transmembrane region" description="Helical" evidence="7">
    <location>
        <begin position="192"/>
        <end position="216"/>
    </location>
</feature>
<evidence type="ECO:0000313" key="10">
    <source>
        <dbReference type="EMBL" id="OFV70161.1"/>
    </source>
</evidence>
<dbReference type="Proteomes" id="UP000176244">
    <property type="component" value="Unassembled WGS sequence"/>
</dbReference>
<feature type="domain" description="Prepilin type IV endopeptidase peptidase" evidence="8">
    <location>
        <begin position="109"/>
        <end position="212"/>
    </location>
</feature>
<reference evidence="10 11" key="1">
    <citation type="submission" date="2015-09" db="EMBL/GenBank/DDBJ databases">
        <title>Genome sequence of Acetobacterium wieringae DSM 1911.</title>
        <authorList>
            <person name="Poehlein A."/>
            <person name="Bengelsdorf F.R."/>
            <person name="Schiel-Bengelsdorf B."/>
            <person name="Duerre P."/>
            <person name="Daniel R."/>
        </authorList>
    </citation>
    <scope>NUCLEOTIDE SEQUENCE [LARGE SCALE GENOMIC DNA]</scope>
    <source>
        <strain evidence="10 11">DSM 1911</strain>
    </source>
</reference>
<dbReference type="GO" id="GO:0006465">
    <property type="term" value="P:signal peptide processing"/>
    <property type="evidence" value="ECO:0007669"/>
    <property type="project" value="TreeGrafter"/>
</dbReference>
<dbReference type="InterPro" id="IPR010627">
    <property type="entry name" value="Prepilin_pept_A24_N"/>
</dbReference>
<feature type="transmembrane region" description="Helical" evidence="7">
    <location>
        <begin position="126"/>
        <end position="146"/>
    </location>
</feature>
<dbReference type="Pfam" id="PF06750">
    <property type="entry name" value="A24_N_bact"/>
    <property type="match status" value="1"/>
</dbReference>
<accession>A0A1F2PHF8</accession>
<protein>
    <submittedName>
        <fullName evidence="10">Type 4 prepilin-like proteins leader peptide-processing enzyme</fullName>
    </submittedName>
</protein>
<evidence type="ECO:0000256" key="5">
    <source>
        <dbReference type="ARBA" id="ARBA00022989"/>
    </source>
</evidence>
<keyword evidence="3" id="KW-1003">Cell membrane</keyword>
<proteinExistence type="inferred from homology"/>
<name>A0A1F2PHF8_9FIRM</name>
<comment type="similarity">
    <text evidence="2">Belongs to the peptidase A24 family.</text>
</comment>
<dbReference type="Gene3D" id="1.20.120.1220">
    <property type="match status" value="1"/>
</dbReference>
<evidence type="ECO:0000256" key="4">
    <source>
        <dbReference type="ARBA" id="ARBA00022692"/>
    </source>
</evidence>
<dbReference type="AlphaFoldDB" id="A0A1F2PHF8"/>
<evidence type="ECO:0000313" key="11">
    <source>
        <dbReference type="Proteomes" id="UP000176244"/>
    </source>
</evidence>
<gene>
    <name evidence="10" type="primary">comC</name>
    <name evidence="10" type="ORF">ACWI_23660</name>
</gene>
<feature type="transmembrane region" description="Helical" evidence="7">
    <location>
        <begin position="89"/>
        <end position="120"/>
    </location>
</feature>
<dbReference type="GO" id="GO:0004190">
    <property type="term" value="F:aspartic-type endopeptidase activity"/>
    <property type="evidence" value="ECO:0007669"/>
    <property type="project" value="InterPro"/>
</dbReference>
<feature type="transmembrane region" description="Helical" evidence="7">
    <location>
        <begin position="151"/>
        <end position="172"/>
    </location>
</feature>
<evidence type="ECO:0000259" key="9">
    <source>
        <dbReference type="Pfam" id="PF06750"/>
    </source>
</evidence>
<evidence type="ECO:0000256" key="2">
    <source>
        <dbReference type="ARBA" id="ARBA00005801"/>
    </source>
</evidence>
<comment type="subcellular location">
    <subcellularLocation>
        <location evidence="1">Cell membrane</location>
        <topology evidence="1">Multi-pass membrane protein</topology>
    </subcellularLocation>
</comment>
<evidence type="ECO:0000256" key="6">
    <source>
        <dbReference type="ARBA" id="ARBA00023136"/>
    </source>
</evidence>